<name>A0ABT9FCA5_9GAMM</name>
<evidence type="ECO:0000313" key="2">
    <source>
        <dbReference type="Proteomes" id="UP001177212"/>
    </source>
</evidence>
<keyword evidence="2" id="KW-1185">Reference proteome</keyword>
<evidence type="ECO:0000313" key="1">
    <source>
        <dbReference type="EMBL" id="MDP2564415.1"/>
    </source>
</evidence>
<dbReference type="Proteomes" id="UP001177212">
    <property type="component" value="Unassembled WGS sequence"/>
</dbReference>
<protein>
    <submittedName>
        <fullName evidence="1">Uncharacterized protein</fullName>
    </submittedName>
</protein>
<reference evidence="1" key="1">
    <citation type="submission" date="2023-07" db="EMBL/GenBank/DDBJ databases">
        <title>Genome content predicts the carbon catabolic preferences of heterotrophic bacteria.</title>
        <authorList>
            <person name="Gralka M."/>
        </authorList>
    </citation>
    <scope>NUCLEOTIDE SEQUENCE</scope>
    <source>
        <strain evidence="1">4G09</strain>
    </source>
</reference>
<comment type="caution">
    <text evidence="1">The sequence shown here is derived from an EMBL/GenBank/DDBJ whole genome shotgun (WGS) entry which is preliminary data.</text>
</comment>
<dbReference type="EMBL" id="JAUYVT010000004">
    <property type="protein sequence ID" value="MDP2564415.1"/>
    <property type="molecule type" value="Genomic_DNA"/>
</dbReference>
<accession>A0ABT9FCA5</accession>
<dbReference type="RefSeq" id="WP_305471692.1">
    <property type="nucleotide sequence ID" value="NZ_JAUYVT010000004.1"/>
</dbReference>
<sequence>MNTIKSTNNQNYLNGRNSALEEINKGRTIHLIEEEQIPITKTCSAWSIGWNTVVFNQKTLQKI</sequence>
<proteinExistence type="predicted"/>
<organism evidence="1 2">
    <name type="scientific">Pseudoalteromonas marina</name>
    <dbReference type="NCBI Taxonomy" id="267375"/>
    <lineage>
        <taxon>Bacteria</taxon>
        <taxon>Pseudomonadati</taxon>
        <taxon>Pseudomonadota</taxon>
        <taxon>Gammaproteobacteria</taxon>
        <taxon>Alteromonadales</taxon>
        <taxon>Pseudoalteromonadaceae</taxon>
        <taxon>Pseudoalteromonas</taxon>
    </lineage>
</organism>
<gene>
    <name evidence="1" type="ORF">Q8W34_07195</name>
</gene>